<name>A0ABW5YDN0_9SPHI</name>
<dbReference type="PANTHER" id="PTHR43685">
    <property type="entry name" value="GLYCOSYLTRANSFERASE"/>
    <property type="match status" value="1"/>
</dbReference>
<comment type="caution">
    <text evidence="2">The sequence shown here is derived from an EMBL/GenBank/DDBJ whole genome shotgun (WGS) entry which is preliminary data.</text>
</comment>
<dbReference type="Gene3D" id="3.90.550.10">
    <property type="entry name" value="Spore Coat Polysaccharide Biosynthesis Protein SpsA, Chain A"/>
    <property type="match status" value="1"/>
</dbReference>
<dbReference type="EMBL" id="JBHUPD010000002">
    <property type="protein sequence ID" value="MFD2873458.1"/>
    <property type="molecule type" value="Genomic_DNA"/>
</dbReference>
<organism evidence="2 3">
    <name type="scientific">Mucilaginibacter ximonensis</name>
    <dbReference type="NCBI Taxonomy" id="538021"/>
    <lineage>
        <taxon>Bacteria</taxon>
        <taxon>Pseudomonadati</taxon>
        <taxon>Bacteroidota</taxon>
        <taxon>Sphingobacteriia</taxon>
        <taxon>Sphingobacteriales</taxon>
        <taxon>Sphingobacteriaceae</taxon>
        <taxon>Mucilaginibacter</taxon>
    </lineage>
</organism>
<dbReference type="InterPro" id="IPR029044">
    <property type="entry name" value="Nucleotide-diphossugar_trans"/>
</dbReference>
<dbReference type="Pfam" id="PF00535">
    <property type="entry name" value="Glycos_transf_2"/>
    <property type="match status" value="1"/>
</dbReference>
<dbReference type="Proteomes" id="UP001597557">
    <property type="component" value="Unassembled WGS sequence"/>
</dbReference>
<protein>
    <submittedName>
        <fullName evidence="2">Glycosyltransferase family 2 protein</fullName>
    </submittedName>
</protein>
<dbReference type="SUPFAM" id="SSF53448">
    <property type="entry name" value="Nucleotide-diphospho-sugar transferases"/>
    <property type="match status" value="1"/>
</dbReference>
<proteinExistence type="predicted"/>
<dbReference type="PANTHER" id="PTHR43685:SF2">
    <property type="entry name" value="GLYCOSYLTRANSFERASE 2-LIKE DOMAIN-CONTAINING PROTEIN"/>
    <property type="match status" value="1"/>
</dbReference>
<reference evidence="3" key="1">
    <citation type="journal article" date="2019" name="Int. J. Syst. Evol. Microbiol.">
        <title>The Global Catalogue of Microorganisms (GCM) 10K type strain sequencing project: providing services to taxonomists for standard genome sequencing and annotation.</title>
        <authorList>
            <consortium name="The Broad Institute Genomics Platform"/>
            <consortium name="The Broad Institute Genome Sequencing Center for Infectious Disease"/>
            <person name="Wu L."/>
            <person name="Ma J."/>
        </authorList>
    </citation>
    <scope>NUCLEOTIDE SEQUENCE [LARGE SCALE GENOMIC DNA]</scope>
    <source>
        <strain evidence="3">KCTC 22437</strain>
    </source>
</reference>
<feature type="domain" description="Glycosyltransferase 2-like" evidence="1">
    <location>
        <begin position="4"/>
        <end position="129"/>
    </location>
</feature>
<dbReference type="InterPro" id="IPR050834">
    <property type="entry name" value="Glycosyltransf_2"/>
</dbReference>
<dbReference type="InterPro" id="IPR001173">
    <property type="entry name" value="Glyco_trans_2-like"/>
</dbReference>
<evidence type="ECO:0000259" key="1">
    <source>
        <dbReference type="Pfam" id="PF00535"/>
    </source>
</evidence>
<keyword evidence="3" id="KW-1185">Reference proteome</keyword>
<evidence type="ECO:0000313" key="3">
    <source>
        <dbReference type="Proteomes" id="UP001597557"/>
    </source>
</evidence>
<dbReference type="RefSeq" id="WP_377186238.1">
    <property type="nucleotide sequence ID" value="NZ_JBHUPD010000002.1"/>
</dbReference>
<gene>
    <name evidence="2" type="ORF">ACFS5N_13315</name>
</gene>
<sequence>MKVSVIIPCYNDGVFLKEAVDSVLACNYNDLELIIVNDGSDDATTLDILAAYEQKGFNVITHANQGLGYTRNQGVKQARGHYILPLDADNKIRKGYLDKAIALLDNNVCDIVYARPFFFGEDIPTRKFITHEFDGDALFVGNYIDACAIYRKAVWEAVGGYDENMPVQGAEDWEFWLHCHLKNFRFKFLNEELYEYRVSGNSMITKISEEKKSETWNFIMIKHVSSYRTQFLKLNTYKQFFINDQRNYLRTTAKYFAKWLKIR</sequence>
<accession>A0ABW5YDN0</accession>
<evidence type="ECO:0000313" key="2">
    <source>
        <dbReference type="EMBL" id="MFD2873458.1"/>
    </source>
</evidence>